<feature type="binding site" evidence="6">
    <location>
        <position position="209"/>
    </location>
    <ligand>
        <name>ATP</name>
        <dbReference type="ChEBI" id="CHEBI:30616"/>
    </ligand>
</feature>
<dbReference type="InterPro" id="IPR008271">
    <property type="entry name" value="Ser/Thr_kinase_AS"/>
</dbReference>
<evidence type="ECO:0000256" key="1">
    <source>
        <dbReference type="ARBA" id="ARBA00022527"/>
    </source>
</evidence>
<dbReference type="Gene3D" id="1.10.510.10">
    <property type="entry name" value="Transferase(Phosphotransferase) domain 1"/>
    <property type="match status" value="1"/>
</dbReference>
<evidence type="ECO:0000256" key="2">
    <source>
        <dbReference type="ARBA" id="ARBA00022679"/>
    </source>
</evidence>
<dbReference type="GO" id="GO:0005524">
    <property type="term" value="F:ATP binding"/>
    <property type="evidence" value="ECO:0007669"/>
    <property type="project" value="UniProtKB-UniRule"/>
</dbReference>
<sequence>MNGPMNSCYYDDARNACYYCGQLTSQISCDNSPICHWVPSNQSCVFGPLASREAANDDAAWSVSKRLAVALPVAFGAVLVCVVVLGIVFKKFPCCHEQRPAKAILLDDGVESTTLRSIKDVSFDESSRTTGTGISSLRTTATRQVSQIVLSMPTGSATSVGSGGGSELALQAPALFQDGRVQRLKLLGRGANGSVYSCVLPDGYQVAMKEILLPPPNGKDGHEELVASILKEVSIVSSLDHPNVVRFFGSALETEEHRLTIFMELIPNGSLASMVSSMPEPMKEDVARVFVRQLVAALAYIHEKGVVHRDVKCDNILLTGEGRLKLTDFGASKVVGTGTLATRGAQTMIGTPYFMAPEILVGLGDDSDGSYGRRADIWSLGITVVEMMECGKAPWPDFPSTGAAFMHIATPGSLPIIPPRFSNEARDFVMQCCRRDPLERPTSKTLLTHPWLTSNFDVAVK</sequence>
<keyword evidence="2" id="KW-0808">Transferase</keyword>
<dbReference type="EMBL" id="CYKH01001751">
    <property type="protein sequence ID" value="CUG89623.1"/>
    <property type="molecule type" value="Genomic_DNA"/>
</dbReference>
<dbReference type="PANTHER" id="PTHR11584:SF369">
    <property type="entry name" value="MITOGEN-ACTIVATED PROTEIN KINASE KINASE KINASE 19-RELATED"/>
    <property type="match status" value="1"/>
</dbReference>
<evidence type="ECO:0000259" key="9">
    <source>
        <dbReference type="PROSITE" id="PS50011"/>
    </source>
</evidence>
<evidence type="ECO:0000256" key="3">
    <source>
        <dbReference type="ARBA" id="ARBA00022741"/>
    </source>
</evidence>
<dbReference type="Proteomes" id="UP000051952">
    <property type="component" value="Unassembled WGS sequence"/>
</dbReference>
<reference evidence="11" key="1">
    <citation type="submission" date="2015-09" db="EMBL/GenBank/DDBJ databases">
        <authorList>
            <consortium name="Pathogen Informatics"/>
        </authorList>
    </citation>
    <scope>NUCLEOTIDE SEQUENCE [LARGE SCALE GENOMIC DNA]</scope>
    <source>
        <strain evidence="11">Lake Konstanz</strain>
    </source>
</reference>
<keyword evidence="5 6" id="KW-0067">ATP-binding</keyword>
<dbReference type="PROSITE" id="PS50011">
    <property type="entry name" value="PROTEIN_KINASE_DOM"/>
    <property type="match status" value="1"/>
</dbReference>
<dbReference type="SUPFAM" id="SSF56112">
    <property type="entry name" value="Protein kinase-like (PK-like)"/>
    <property type="match status" value="1"/>
</dbReference>
<dbReference type="VEuPathDB" id="TriTrypDB:BSAL_22395"/>
<feature type="domain" description="Protein kinase" evidence="9">
    <location>
        <begin position="181"/>
        <end position="452"/>
    </location>
</feature>
<evidence type="ECO:0000256" key="6">
    <source>
        <dbReference type="PROSITE-ProRule" id="PRU10141"/>
    </source>
</evidence>
<keyword evidence="8" id="KW-0812">Transmembrane</keyword>
<dbReference type="OrthoDB" id="1043025at2759"/>
<dbReference type="PRINTS" id="PR00109">
    <property type="entry name" value="TYRKINASE"/>
</dbReference>
<organism evidence="10 11">
    <name type="scientific">Bodo saltans</name>
    <name type="common">Flagellated protozoan</name>
    <dbReference type="NCBI Taxonomy" id="75058"/>
    <lineage>
        <taxon>Eukaryota</taxon>
        <taxon>Discoba</taxon>
        <taxon>Euglenozoa</taxon>
        <taxon>Kinetoplastea</taxon>
        <taxon>Metakinetoplastina</taxon>
        <taxon>Eubodonida</taxon>
        <taxon>Bodonidae</taxon>
        <taxon>Bodo</taxon>
    </lineage>
</organism>
<evidence type="ECO:0000313" key="11">
    <source>
        <dbReference type="Proteomes" id="UP000051952"/>
    </source>
</evidence>
<dbReference type="PROSITE" id="PS00108">
    <property type="entry name" value="PROTEIN_KINASE_ST"/>
    <property type="match status" value="1"/>
</dbReference>
<keyword evidence="11" id="KW-1185">Reference proteome</keyword>
<proteinExistence type="inferred from homology"/>
<name>A0A0S4JHA7_BODSA</name>
<comment type="similarity">
    <text evidence="7">Belongs to the protein kinase superfamily.</text>
</comment>
<protein>
    <submittedName>
        <fullName evidence="10">Protein kinase, putative</fullName>
    </submittedName>
</protein>
<dbReference type="CDD" id="cd06606">
    <property type="entry name" value="STKc_MAPKKK"/>
    <property type="match status" value="1"/>
</dbReference>
<evidence type="ECO:0000256" key="4">
    <source>
        <dbReference type="ARBA" id="ARBA00022777"/>
    </source>
</evidence>
<dbReference type="InterPro" id="IPR000719">
    <property type="entry name" value="Prot_kinase_dom"/>
</dbReference>
<dbReference type="GO" id="GO:0004674">
    <property type="term" value="F:protein serine/threonine kinase activity"/>
    <property type="evidence" value="ECO:0007669"/>
    <property type="project" value="UniProtKB-KW"/>
</dbReference>
<accession>A0A0S4JHA7</accession>
<dbReference type="AlphaFoldDB" id="A0A0S4JHA7"/>
<gene>
    <name evidence="10" type="ORF">BSAL_22395</name>
</gene>
<dbReference type="InterPro" id="IPR001245">
    <property type="entry name" value="Ser-Thr/Tyr_kinase_cat_dom"/>
</dbReference>
<dbReference type="PROSITE" id="PS00107">
    <property type="entry name" value="PROTEIN_KINASE_ATP"/>
    <property type="match status" value="1"/>
</dbReference>
<feature type="transmembrane region" description="Helical" evidence="8">
    <location>
        <begin position="67"/>
        <end position="89"/>
    </location>
</feature>
<keyword evidence="8" id="KW-0472">Membrane</keyword>
<dbReference type="PANTHER" id="PTHR11584">
    <property type="entry name" value="SERINE/THREONINE PROTEIN KINASE"/>
    <property type="match status" value="1"/>
</dbReference>
<dbReference type="InterPro" id="IPR011009">
    <property type="entry name" value="Kinase-like_dom_sf"/>
</dbReference>
<dbReference type="Pfam" id="PF00069">
    <property type="entry name" value="Pkinase"/>
    <property type="match status" value="1"/>
</dbReference>
<keyword evidence="3 6" id="KW-0547">Nucleotide-binding</keyword>
<evidence type="ECO:0000256" key="7">
    <source>
        <dbReference type="RuleBase" id="RU000304"/>
    </source>
</evidence>
<evidence type="ECO:0000313" key="10">
    <source>
        <dbReference type="EMBL" id="CUG89623.1"/>
    </source>
</evidence>
<keyword evidence="4 10" id="KW-0418">Kinase</keyword>
<evidence type="ECO:0000256" key="8">
    <source>
        <dbReference type="SAM" id="Phobius"/>
    </source>
</evidence>
<dbReference type="InterPro" id="IPR017441">
    <property type="entry name" value="Protein_kinase_ATP_BS"/>
</dbReference>
<evidence type="ECO:0000256" key="5">
    <source>
        <dbReference type="ARBA" id="ARBA00022840"/>
    </source>
</evidence>
<keyword evidence="8" id="KW-1133">Transmembrane helix</keyword>
<dbReference type="SMART" id="SM00220">
    <property type="entry name" value="S_TKc"/>
    <property type="match status" value="1"/>
</dbReference>
<keyword evidence="1 7" id="KW-0723">Serine/threonine-protein kinase</keyword>